<dbReference type="Proteomes" id="UP000336646">
    <property type="component" value="Unassembled WGS sequence"/>
</dbReference>
<dbReference type="InterPro" id="IPR037523">
    <property type="entry name" value="VOC_core"/>
</dbReference>
<dbReference type="PROSITE" id="PS51819">
    <property type="entry name" value="VOC"/>
    <property type="match status" value="1"/>
</dbReference>
<feature type="domain" description="VOC" evidence="1">
    <location>
        <begin position="4"/>
        <end position="121"/>
    </location>
</feature>
<gene>
    <name evidence="3" type="ORF">EKI59_05100</name>
    <name evidence="2" type="ORF">H0H28_14185</name>
</gene>
<dbReference type="EMBL" id="JACEOR010000694">
    <property type="protein sequence ID" value="MBA4506428.1"/>
    <property type="molecule type" value="Genomic_DNA"/>
</dbReference>
<sequence>MTITSTYPVLMSKDVATAAAFYTNTFGFDTTFSTDWYVSLKYDAFELAIVDKDHPTVPEGSNALPAGMLLNIEVDNVDDIYAKVVSGSGLYVVLDIRDEDFGQRHFILTGPDGVLIDVIQPIEPSPEFAAAYGHAPE</sequence>
<accession>A0A6C1TXI9</accession>
<name>A0A6C1TXI9_9CORY</name>
<dbReference type="InterPro" id="IPR029068">
    <property type="entry name" value="Glyas_Bleomycin-R_OHBP_Dase"/>
</dbReference>
<comment type="caution">
    <text evidence="3">The sequence shown here is derived from an EMBL/GenBank/DDBJ whole genome shotgun (WGS) entry which is preliminary data.</text>
</comment>
<evidence type="ECO:0000313" key="3">
    <source>
        <dbReference type="EMBL" id="TVS28941.1"/>
    </source>
</evidence>
<evidence type="ECO:0000313" key="2">
    <source>
        <dbReference type="EMBL" id="MBA4506428.1"/>
    </source>
</evidence>
<organism evidence="3 4">
    <name type="scientific">Corynebacterium sanguinis</name>
    <dbReference type="NCBI Taxonomy" id="2594913"/>
    <lineage>
        <taxon>Bacteria</taxon>
        <taxon>Bacillati</taxon>
        <taxon>Actinomycetota</taxon>
        <taxon>Actinomycetes</taxon>
        <taxon>Mycobacteriales</taxon>
        <taxon>Corynebacteriaceae</taxon>
        <taxon>Corynebacterium</taxon>
    </lineage>
</organism>
<dbReference type="Pfam" id="PF00903">
    <property type="entry name" value="Glyoxalase"/>
    <property type="match status" value="1"/>
</dbReference>
<keyword evidence="5" id="KW-1185">Reference proteome</keyword>
<dbReference type="SUPFAM" id="SSF54593">
    <property type="entry name" value="Glyoxalase/Bleomycin resistance protein/Dihydroxybiphenyl dioxygenase"/>
    <property type="match status" value="1"/>
</dbReference>
<dbReference type="OrthoDB" id="9798201at2"/>
<reference evidence="2 5" key="2">
    <citation type="submission" date="2020-07" db="EMBL/GenBank/DDBJ databases">
        <authorList>
            <person name="Khare M."/>
        </authorList>
    </citation>
    <scope>NUCLEOTIDE SEQUENCE [LARGE SCALE GENOMIC DNA]</scope>
    <source>
        <strain evidence="2 5">P8776</strain>
    </source>
</reference>
<dbReference type="RefSeq" id="WP_144690150.1">
    <property type="nucleotide sequence ID" value="NZ_JACEOR010000694.1"/>
</dbReference>
<dbReference type="AlphaFoldDB" id="A0A6C1TXI9"/>
<dbReference type="Gene3D" id="3.30.720.120">
    <property type="match status" value="1"/>
</dbReference>
<dbReference type="EMBL" id="RXIR01000008">
    <property type="protein sequence ID" value="TVS28941.1"/>
    <property type="molecule type" value="Genomic_DNA"/>
</dbReference>
<evidence type="ECO:0000313" key="4">
    <source>
        <dbReference type="Proteomes" id="UP000336646"/>
    </source>
</evidence>
<proteinExistence type="predicted"/>
<dbReference type="InterPro" id="IPR004360">
    <property type="entry name" value="Glyas_Fos-R_dOase_dom"/>
</dbReference>
<evidence type="ECO:0000259" key="1">
    <source>
        <dbReference type="PROSITE" id="PS51819"/>
    </source>
</evidence>
<protein>
    <submittedName>
        <fullName evidence="3">Glyoxalase</fullName>
    </submittedName>
    <submittedName>
        <fullName evidence="2">VOC family protein</fullName>
    </submittedName>
</protein>
<dbReference type="Proteomes" id="UP000580709">
    <property type="component" value="Unassembled WGS sequence"/>
</dbReference>
<reference evidence="3 4" key="1">
    <citation type="submission" date="2018-12" db="EMBL/GenBank/DDBJ databases">
        <title>Corynebacterium sanguinis sp. nov., a clinically-associated and environmental corynebacterium.</title>
        <authorList>
            <person name="Gonzales-Siles L."/>
            <person name="Jaen-Luchoro D."/>
            <person name="Cardew S."/>
            <person name="Inganas E."/>
            <person name="Ohlen M."/>
            <person name="Jensie-Markopolous S."/>
            <person name="Pinyeiro-Iglesias B."/>
            <person name="Molin K."/>
            <person name="Skovbjerg S."/>
            <person name="Svensson-Stadler L."/>
            <person name="Funke G."/>
            <person name="Moore E.R.B."/>
        </authorList>
    </citation>
    <scope>NUCLEOTIDE SEQUENCE [LARGE SCALE GENOMIC DNA]</scope>
    <source>
        <strain evidence="3 4">58734</strain>
    </source>
</reference>
<dbReference type="Gene3D" id="3.30.720.110">
    <property type="match status" value="1"/>
</dbReference>
<evidence type="ECO:0000313" key="5">
    <source>
        <dbReference type="Proteomes" id="UP000580709"/>
    </source>
</evidence>